<dbReference type="Pfam" id="PF13200">
    <property type="entry name" value="DUF4015"/>
    <property type="match status" value="1"/>
</dbReference>
<organism evidence="4 5">
    <name type="scientific">Candidatus Anoxymicrobium japonicum</name>
    <dbReference type="NCBI Taxonomy" id="2013648"/>
    <lineage>
        <taxon>Bacteria</taxon>
        <taxon>Bacillati</taxon>
        <taxon>Actinomycetota</taxon>
        <taxon>Candidatus Geothermincolia</taxon>
        <taxon>Candidatus Geothermincolales</taxon>
        <taxon>Candidatus Anoxymicrobiaceae</taxon>
        <taxon>Candidatus Anoxymicrobium</taxon>
    </lineage>
</organism>
<evidence type="ECO:0000256" key="2">
    <source>
        <dbReference type="SAM" id="Phobius"/>
    </source>
</evidence>
<comment type="caution">
    <text evidence="4">The sequence shown here is derived from an EMBL/GenBank/DDBJ whole genome shotgun (WGS) entry which is preliminary data.</text>
</comment>
<protein>
    <recommendedName>
        <fullName evidence="3">DUF4015 domain-containing protein</fullName>
    </recommendedName>
</protein>
<dbReference type="InterPro" id="IPR017853">
    <property type="entry name" value="GH"/>
</dbReference>
<sequence length="595" mass="65970">MARKRTFSNRRGGHVFGGRKPRLIGDNLDLVRREAQGGQASHSSEDLSRDAKDSERRPVEMPALARSVRVAAPGYRKRKGFTGAQAALGAIFILVAVIVFWFFAFVYPSPIGGLSPANGSYVKTPTVDVKASISRSFKPQDITMKIDGKDVGVNVLPDKKTVSATVPLPDGPHRAMLRLDGHAFMGKRIAQWSFNIDSTPPELSLTKKKITRTKKPGEARIDFKCNVEKGASVTVNDRPIAIDKKGDFSCVTVTNTVHSLKILAKDRAGNEKSDFIITQKAPTAKGIHVSTFIAASDTDFDRVIALVDRTELNALQIDLKDEAGQIGFNINNTLAQQAKAASNYIKLDECVDRMRFKNIYSIARIVCFKDPKVGRARPDLAVQGKAGGPWGKGDWLDPYSKEVWDYDLAVAEAAARAGFNEIQFDYVRFPSDGNTSACAYPRQDARKPSEVINDFLTYAREKLAPFNVFISTDLFGLTASKQGDMNIGQNIVDIAKRVDFISPMVYPSHYNPGEYGIKTPEANPGDTVTKSIEEFKKKMAGTQSRLRPWLQDFSLKIPYTPDMVRRQIDACEKLGMREWLLWDPNCTYSESALKK</sequence>
<reference evidence="4 5" key="1">
    <citation type="journal article" date="2017" name="ISME J.">
        <title>Potential for microbial H2 and metal transformations associated with novel bacteria and archaea in deep terrestrial subsurface sediments.</title>
        <authorList>
            <person name="Hernsdorf A.W."/>
            <person name="Amano Y."/>
            <person name="Miyakawa K."/>
            <person name="Ise K."/>
            <person name="Suzuki Y."/>
            <person name="Anantharaman K."/>
            <person name="Probst A."/>
            <person name="Burstein D."/>
            <person name="Thomas B.C."/>
            <person name="Banfield J.F."/>
        </authorList>
    </citation>
    <scope>NUCLEOTIDE SEQUENCE [LARGE SCALE GENOMIC DNA]</scope>
    <source>
        <strain evidence="4">HGW-Actinobacteria-3</strain>
    </source>
</reference>
<accession>A0A2N3G5Q1</accession>
<proteinExistence type="predicted"/>
<feature type="compositionally biased region" description="Basic and acidic residues" evidence="1">
    <location>
        <begin position="43"/>
        <end position="59"/>
    </location>
</feature>
<feature type="domain" description="DUF4015" evidence="3">
    <location>
        <begin position="286"/>
        <end position="588"/>
    </location>
</feature>
<evidence type="ECO:0000313" key="4">
    <source>
        <dbReference type="EMBL" id="PKQ28033.1"/>
    </source>
</evidence>
<evidence type="ECO:0000313" key="5">
    <source>
        <dbReference type="Proteomes" id="UP000233654"/>
    </source>
</evidence>
<keyword evidence="2" id="KW-1133">Transmembrane helix</keyword>
<dbReference type="AlphaFoldDB" id="A0A2N3G5Q1"/>
<name>A0A2N3G5Q1_9ACTN</name>
<gene>
    <name evidence="4" type="ORF">CVT63_04830</name>
</gene>
<dbReference type="Proteomes" id="UP000233654">
    <property type="component" value="Unassembled WGS sequence"/>
</dbReference>
<dbReference type="SUPFAM" id="SSF51445">
    <property type="entry name" value="(Trans)glycosidases"/>
    <property type="match status" value="1"/>
</dbReference>
<keyword evidence="2" id="KW-0812">Transmembrane</keyword>
<dbReference type="EMBL" id="PHEX01000036">
    <property type="protein sequence ID" value="PKQ28033.1"/>
    <property type="molecule type" value="Genomic_DNA"/>
</dbReference>
<feature type="region of interest" description="Disordered" evidence="1">
    <location>
        <begin position="1"/>
        <end position="22"/>
    </location>
</feature>
<dbReference type="InterPro" id="IPR025275">
    <property type="entry name" value="DUF4015"/>
</dbReference>
<feature type="transmembrane region" description="Helical" evidence="2">
    <location>
        <begin position="86"/>
        <end position="107"/>
    </location>
</feature>
<evidence type="ECO:0000259" key="3">
    <source>
        <dbReference type="Pfam" id="PF13200"/>
    </source>
</evidence>
<keyword evidence="2" id="KW-0472">Membrane</keyword>
<feature type="region of interest" description="Disordered" evidence="1">
    <location>
        <begin position="34"/>
        <end position="59"/>
    </location>
</feature>
<evidence type="ECO:0000256" key="1">
    <source>
        <dbReference type="SAM" id="MobiDB-lite"/>
    </source>
</evidence>